<feature type="region of interest" description="Disordered" evidence="1">
    <location>
        <begin position="1"/>
        <end position="27"/>
    </location>
</feature>
<organism evidence="2 3">
    <name type="scientific">Paramuricea clavata</name>
    <name type="common">Red gorgonian</name>
    <name type="synonym">Violescent sea-whip</name>
    <dbReference type="NCBI Taxonomy" id="317549"/>
    <lineage>
        <taxon>Eukaryota</taxon>
        <taxon>Metazoa</taxon>
        <taxon>Cnidaria</taxon>
        <taxon>Anthozoa</taxon>
        <taxon>Octocorallia</taxon>
        <taxon>Malacalcyonacea</taxon>
        <taxon>Plexauridae</taxon>
        <taxon>Paramuricea</taxon>
    </lineage>
</organism>
<dbReference type="Proteomes" id="UP001152795">
    <property type="component" value="Unassembled WGS sequence"/>
</dbReference>
<comment type="caution">
    <text evidence="2">The sequence shown here is derived from an EMBL/GenBank/DDBJ whole genome shotgun (WGS) entry which is preliminary data.</text>
</comment>
<evidence type="ECO:0000313" key="2">
    <source>
        <dbReference type="EMBL" id="CAB3991689.1"/>
    </source>
</evidence>
<gene>
    <name evidence="2" type="ORF">PACLA_8A050679</name>
</gene>
<keyword evidence="3" id="KW-1185">Reference proteome</keyword>
<dbReference type="OrthoDB" id="10381527at2759"/>
<sequence>MLRDRVGHKRKSRAQLREWHTTDDQSSNKGIEEYKLKNLSEYCSKIFIVVPTGEDEYVTQDTFVKFEPEKALVNKSEYDITKPDSSIFIRDSIGQYLHEVQSKTSLGEKDIKSTRTMDSRKNGRTGSLQKRHVFRQTYREPSVPAVKNLEPDTIIPREESFVFQTLVNKPRLKPRNGGKHGHRKQNYHINNNDQSAIECSRDNFDEQVTCSSHVYTFNRGLVPSRDAHNLELFHTQHFLPPVVADRIGNITEQKHYRLPREKDEKSSNDASYFLNALYSNDQSLEKNTKSKPVVYKEFSAETVIPAAYGRRRYFDFQGYIQFLCKERNLRKTSSRQLDDWGKLESSSWLNNLSDALVKDVFDYSRVLDIKGSRMKLDENPVQIRYQAKPLSEPNQSCFLGNSNKVYFKPQKTLKVTPVRNRKPKGKTILIERLPSKFQFTLPGRPPSSDDSGFAE</sequence>
<dbReference type="AlphaFoldDB" id="A0A6S7GP45"/>
<feature type="compositionally biased region" description="Basic residues" evidence="1">
    <location>
        <begin position="1"/>
        <end position="14"/>
    </location>
</feature>
<evidence type="ECO:0000256" key="1">
    <source>
        <dbReference type="SAM" id="MobiDB-lite"/>
    </source>
</evidence>
<evidence type="ECO:0000313" key="3">
    <source>
        <dbReference type="Proteomes" id="UP001152795"/>
    </source>
</evidence>
<protein>
    <submittedName>
        <fullName evidence="2">Uncharacterized protein</fullName>
    </submittedName>
</protein>
<accession>A0A6S7GP45</accession>
<proteinExistence type="predicted"/>
<name>A0A6S7GP45_PARCT</name>
<reference evidence="2" key="1">
    <citation type="submission" date="2020-04" db="EMBL/GenBank/DDBJ databases">
        <authorList>
            <person name="Alioto T."/>
            <person name="Alioto T."/>
            <person name="Gomez Garrido J."/>
        </authorList>
    </citation>
    <scope>NUCLEOTIDE SEQUENCE</scope>
    <source>
        <strain evidence="2">A484AB</strain>
    </source>
</reference>
<dbReference type="EMBL" id="CACRXK020001901">
    <property type="protein sequence ID" value="CAB3991689.1"/>
    <property type="molecule type" value="Genomic_DNA"/>
</dbReference>